<evidence type="ECO:0000313" key="3">
    <source>
        <dbReference type="Proteomes" id="UP000184073"/>
    </source>
</evidence>
<evidence type="ECO:0000256" key="1">
    <source>
        <dbReference type="SAM" id="MobiDB-lite"/>
    </source>
</evidence>
<dbReference type="RefSeq" id="XP_040667809.1">
    <property type="nucleotide sequence ID" value="XM_040815807.1"/>
</dbReference>
<dbReference type="VEuPathDB" id="FungiDB:ASPVEDRAFT_655142"/>
<evidence type="ECO:0000313" key="2">
    <source>
        <dbReference type="EMBL" id="OJJ02047.1"/>
    </source>
</evidence>
<proteinExistence type="predicted"/>
<dbReference type="EMBL" id="KV878129">
    <property type="protein sequence ID" value="OJJ02047.1"/>
    <property type="molecule type" value="Genomic_DNA"/>
</dbReference>
<dbReference type="Proteomes" id="UP000184073">
    <property type="component" value="Unassembled WGS sequence"/>
</dbReference>
<dbReference type="GeneID" id="63731318"/>
<dbReference type="OrthoDB" id="4232174at2759"/>
<accession>A0A1L9PKJ3</accession>
<gene>
    <name evidence="2" type="ORF">ASPVEDRAFT_655142</name>
</gene>
<protein>
    <submittedName>
        <fullName evidence="2">Uncharacterized protein</fullName>
    </submittedName>
</protein>
<organism evidence="2 3">
    <name type="scientific">Aspergillus versicolor CBS 583.65</name>
    <dbReference type="NCBI Taxonomy" id="1036611"/>
    <lineage>
        <taxon>Eukaryota</taxon>
        <taxon>Fungi</taxon>
        <taxon>Dikarya</taxon>
        <taxon>Ascomycota</taxon>
        <taxon>Pezizomycotina</taxon>
        <taxon>Eurotiomycetes</taxon>
        <taxon>Eurotiomycetidae</taxon>
        <taxon>Eurotiales</taxon>
        <taxon>Aspergillaceae</taxon>
        <taxon>Aspergillus</taxon>
        <taxon>Aspergillus subgen. Nidulantes</taxon>
    </lineage>
</organism>
<dbReference type="STRING" id="1036611.A0A1L9PKJ3"/>
<dbReference type="AlphaFoldDB" id="A0A1L9PKJ3"/>
<reference evidence="3" key="1">
    <citation type="journal article" date="2017" name="Genome Biol.">
        <title>Comparative genomics reveals high biological diversity and specific adaptations in the industrially and medically important fungal genus Aspergillus.</title>
        <authorList>
            <person name="de Vries R.P."/>
            <person name="Riley R."/>
            <person name="Wiebenga A."/>
            <person name="Aguilar-Osorio G."/>
            <person name="Amillis S."/>
            <person name="Uchima C.A."/>
            <person name="Anderluh G."/>
            <person name="Asadollahi M."/>
            <person name="Askin M."/>
            <person name="Barry K."/>
            <person name="Battaglia E."/>
            <person name="Bayram O."/>
            <person name="Benocci T."/>
            <person name="Braus-Stromeyer S.A."/>
            <person name="Caldana C."/>
            <person name="Canovas D."/>
            <person name="Cerqueira G.C."/>
            <person name="Chen F."/>
            <person name="Chen W."/>
            <person name="Choi C."/>
            <person name="Clum A."/>
            <person name="Dos Santos R.A."/>
            <person name="Damasio A.R."/>
            <person name="Diallinas G."/>
            <person name="Emri T."/>
            <person name="Fekete E."/>
            <person name="Flipphi M."/>
            <person name="Freyberg S."/>
            <person name="Gallo A."/>
            <person name="Gournas C."/>
            <person name="Habgood R."/>
            <person name="Hainaut M."/>
            <person name="Harispe M.L."/>
            <person name="Henrissat B."/>
            <person name="Hilden K.S."/>
            <person name="Hope R."/>
            <person name="Hossain A."/>
            <person name="Karabika E."/>
            <person name="Karaffa L."/>
            <person name="Karanyi Z."/>
            <person name="Krasevec N."/>
            <person name="Kuo A."/>
            <person name="Kusch H."/>
            <person name="LaButti K."/>
            <person name="Lagendijk E.L."/>
            <person name="Lapidus A."/>
            <person name="Levasseur A."/>
            <person name="Lindquist E."/>
            <person name="Lipzen A."/>
            <person name="Logrieco A.F."/>
            <person name="MacCabe A."/>
            <person name="Maekelae M.R."/>
            <person name="Malavazi I."/>
            <person name="Melin P."/>
            <person name="Meyer V."/>
            <person name="Mielnichuk N."/>
            <person name="Miskei M."/>
            <person name="Molnar A.P."/>
            <person name="Mule G."/>
            <person name="Ngan C.Y."/>
            <person name="Orejas M."/>
            <person name="Orosz E."/>
            <person name="Ouedraogo J.P."/>
            <person name="Overkamp K.M."/>
            <person name="Park H.-S."/>
            <person name="Perrone G."/>
            <person name="Piumi F."/>
            <person name="Punt P.J."/>
            <person name="Ram A.F."/>
            <person name="Ramon A."/>
            <person name="Rauscher S."/>
            <person name="Record E."/>
            <person name="Riano-Pachon D.M."/>
            <person name="Robert V."/>
            <person name="Roehrig J."/>
            <person name="Ruller R."/>
            <person name="Salamov A."/>
            <person name="Salih N.S."/>
            <person name="Samson R.A."/>
            <person name="Sandor E."/>
            <person name="Sanguinetti M."/>
            <person name="Schuetze T."/>
            <person name="Sepcic K."/>
            <person name="Shelest E."/>
            <person name="Sherlock G."/>
            <person name="Sophianopoulou V."/>
            <person name="Squina F.M."/>
            <person name="Sun H."/>
            <person name="Susca A."/>
            <person name="Todd R.B."/>
            <person name="Tsang A."/>
            <person name="Unkles S.E."/>
            <person name="van de Wiele N."/>
            <person name="van Rossen-Uffink D."/>
            <person name="Oliveira J.V."/>
            <person name="Vesth T.C."/>
            <person name="Visser J."/>
            <person name="Yu J.-H."/>
            <person name="Zhou M."/>
            <person name="Andersen M.R."/>
            <person name="Archer D.B."/>
            <person name="Baker S.E."/>
            <person name="Benoit I."/>
            <person name="Brakhage A.A."/>
            <person name="Braus G.H."/>
            <person name="Fischer R."/>
            <person name="Frisvad J.C."/>
            <person name="Goldman G.H."/>
            <person name="Houbraken J."/>
            <person name="Oakley B."/>
            <person name="Pocsi I."/>
            <person name="Scazzocchio C."/>
            <person name="Seiboth B."/>
            <person name="vanKuyk P.A."/>
            <person name="Wortman J."/>
            <person name="Dyer P.S."/>
            <person name="Grigoriev I.V."/>
        </authorList>
    </citation>
    <scope>NUCLEOTIDE SEQUENCE [LARGE SCALE GENOMIC DNA]</scope>
    <source>
        <strain evidence="3">CBS 583.65</strain>
    </source>
</reference>
<feature type="region of interest" description="Disordered" evidence="1">
    <location>
        <begin position="91"/>
        <end position="119"/>
    </location>
</feature>
<sequence>MDAASRITSLAEDAVTYHQGSHFPMICVSAIFAAMTAQFTHANTMNESTTCRNALLSSIKYKLLALKDFEECHVLASWIRQLFFDMFDQQRRQETDHSPEAPGEDSNTPNPQAHDTVEDSSMGLDIDSIIADIPRQAPWELPYTMSNDNTLWHNWLLGYQDGG</sequence>
<keyword evidence="3" id="KW-1185">Reference proteome</keyword>
<name>A0A1L9PKJ3_ASPVE</name>